<gene>
    <name evidence="3" type="ORF">A2989_03210</name>
</gene>
<evidence type="ECO:0000256" key="2">
    <source>
        <dbReference type="SAM" id="Phobius"/>
    </source>
</evidence>
<proteinExistence type="predicted"/>
<keyword evidence="2" id="KW-0812">Transmembrane</keyword>
<comment type="caution">
    <text evidence="3">The sequence shown here is derived from an EMBL/GenBank/DDBJ whole genome shotgun (WGS) entry which is preliminary data.</text>
</comment>
<sequence>MASSEQNQNNFLMFLLLAGAFLAAGVVLMRLIPVRTGSLSGYARGQNVVKPTVSPDVSASDLMNELNTTADDGGEGDLRQLDRDAAGL</sequence>
<keyword evidence="2" id="KW-0472">Membrane</keyword>
<reference evidence="3 4" key="1">
    <citation type="journal article" date="2016" name="Nat. Commun.">
        <title>Thousands of microbial genomes shed light on interconnected biogeochemical processes in an aquifer system.</title>
        <authorList>
            <person name="Anantharaman K."/>
            <person name="Brown C.T."/>
            <person name="Hug L.A."/>
            <person name="Sharon I."/>
            <person name="Castelle C.J."/>
            <person name="Probst A.J."/>
            <person name="Thomas B.C."/>
            <person name="Singh A."/>
            <person name="Wilkins M.J."/>
            <person name="Karaoz U."/>
            <person name="Brodie E.L."/>
            <person name="Williams K.H."/>
            <person name="Hubbard S.S."/>
            <person name="Banfield J.F."/>
        </authorList>
    </citation>
    <scope>NUCLEOTIDE SEQUENCE [LARGE SCALE GENOMIC DNA]</scope>
</reference>
<dbReference type="STRING" id="1797259.A2989_03210"/>
<protein>
    <submittedName>
        <fullName evidence="3">Uncharacterized protein</fullName>
    </submittedName>
</protein>
<evidence type="ECO:0000313" key="3">
    <source>
        <dbReference type="EMBL" id="OGD03663.1"/>
    </source>
</evidence>
<dbReference type="AlphaFoldDB" id="A0A1F4ZBL9"/>
<feature type="region of interest" description="Disordered" evidence="1">
    <location>
        <begin position="66"/>
        <end position="88"/>
    </location>
</feature>
<organism evidence="3 4">
    <name type="scientific">Candidatus Amesbacteria bacterium RIFCSPLOWO2_01_FULL_48_25</name>
    <dbReference type="NCBI Taxonomy" id="1797259"/>
    <lineage>
        <taxon>Bacteria</taxon>
        <taxon>Candidatus Amesiibacteriota</taxon>
    </lineage>
</organism>
<keyword evidence="2" id="KW-1133">Transmembrane helix</keyword>
<accession>A0A1F4ZBL9</accession>
<dbReference type="EMBL" id="MEXN01000005">
    <property type="protein sequence ID" value="OGD03663.1"/>
    <property type="molecule type" value="Genomic_DNA"/>
</dbReference>
<dbReference type="Proteomes" id="UP000177080">
    <property type="component" value="Unassembled WGS sequence"/>
</dbReference>
<feature type="compositionally biased region" description="Basic and acidic residues" evidence="1">
    <location>
        <begin position="76"/>
        <end position="88"/>
    </location>
</feature>
<name>A0A1F4ZBL9_9BACT</name>
<feature type="transmembrane region" description="Helical" evidence="2">
    <location>
        <begin position="12"/>
        <end position="32"/>
    </location>
</feature>
<evidence type="ECO:0000256" key="1">
    <source>
        <dbReference type="SAM" id="MobiDB-lite"/>
    </source>
</evidence>
<evidence type="ECO:0000313" key="4">
    <source>
        <dbReference type="Proteomes" id="UP000177080"/>
    </source>
</evidence>